<reference evidence="1 2" key="2">
    <citation type="submission" date="2017-09" db="EMBL/GenBank/DDBJ databases">
        <title>Extensive intraspecific genome diversity in a model arbuscular mycorrhizal fungus.</title>
        <authorList>
            <person name="Chen E.C."/>
            <person name="Morin E."/>
            <person name="Beaudet D."/>
            <person name="Noel J."/>
            <person name="Ndikumana S."/>
            <person name="Charron P."/>
            <person name="St-Onge C."/>
            <person name="Giorgi J."/>
            <person name="Grigoriev I.V."/>
            <person name="Roux C."/>
            <person name="Martin F.M."/>
            <person name="Corradi N."/>
        </authorList>
    </citation>
    <scope>NUCLEOTIDE SEQUENCE [LARGE SCALE GENOMIC DNA]</scope>
    <source>
        <strain evidence="1 2">A5</strain>
    </source>
</reference>
<gene>
    <name evidence="1" type="ORF">RhiirA5_443929</name>
</gene>
<dbReference type="VEuPathDB" id="FungiDB:RhiirA1_483380"/>
<dbReference type="EMBL" id="LLXJ01010369">
    <property type="protein sequence ID" value="PKB92644.1"/>
    <property type="molecule type" value="Genomic_DNA"/>
</dbReference>
<comment type="caution">
    <text evidence="1">The sequence shown here is derived from an EMBL/GenBank/DDBJ whole genome shotgun (WGS) entry which is preliminary data.</text>
</comment>
<proteinExistence type="predicted"/>
<accession>A0A2I1FPS6</accession>
<dbReference type="InterPro" id="IPR006133">
    <property type="entry name" value="DNA-dir_DNA_pol_B_exonuc"/>
</dbReference>
<dbReference type="Pfam" id="PF03104">
    <property type="entry name" value="DNA_pol_B_exo1"/>
    <property type="match status" value="1"/>
</dbReference>
<name>A0A2I1FPS6_9GLOM</name>
<dbReference type="GO" id="GO:0003676">
    <property type="term" value="F:nucleic acid binding"/>
    <property type="evidence" value="ECO:0007669"/>
    <property type="project" value="InterPro"/>
</dbReference>
<evidence type="ECO:0000313" key="2">
    <source>
        <dbReference type="Proteomes" id="UP000232722"/>
    </source>
</evidence>
<feature type="non-terminal residue" evidence="1">
    <location>
        <position position="125"/>
    </location>
</feature>
<dbReference type="AlphaFoldDB" id="A0A2I1FPS6"/>
<sequence length="125" mass="14901">MFETEPDPCWTTIVCGNQENLLKAFTLCWRAFAPDIQVGFNDSDYDWRFIMERAYHLNILEWMWERMTGSFKSSEEIIKWNYRGKVEAKSENIFKMKKYPVKAPEEGEEDPEEKEYMGGPIKIKI</sequence>
<evidence type="ECO:0000313" key="1">
    <source>
        <dbReference type="EMBL" id="PKB92644.1"/>
    </source>
</evidence>
<protein>
    <submittedName>
        <fullName evidence="1">Uncharacterized protein</fullName>
    </submittedName>
</protein>
<reference evidence="1 2" key="1">
    <citation type="submission" date="2016-04" db="EMBL/GenBank/DDBJ databases">
        <title>Genome analyses suggest a sexual origin of heterokaryosis in a supposedly ancient asexual fungus.</title>
        <authorList>
            <person name="Ropars J."/>
            <person name="Sedzielewska K."/>
            <person name="Noel J."/>
            <person name="Charron P."/>
            <person name="Farinelli L."/>
            <person name="Marton T."/>
            <person name="Kruger M."/>
            <person name="Pelin A."/>
            <person name="Brachmann A."/>
            <person name="Corradi N."/>
        </authorList>
    </citation>
    <scope>NUCLEOTIDE SEQUENCE [LARGE SCALE GENOMIC DNA]</scope>
    <source>
        <strain evidence="1 2">A5</strain>
    </source>
</reference>
<organism evidence="1 2">
    <name type="scientific">Rhizophagus irregularis</name>
    <dbReference type="NCBI Taxonomy" id="588596"/>
    <lineage>
        <taxon>Eukaryota</taxon>
        <taxon>Fungi</taxon>
        <taxon>Fungi incertae sedis</taxon>
        <taxon>Mucoromycota</taxon>
        <taxon>Glomeromycotina</taxon>
        <taxon>Glomeromycetes</taxon>
        <taxon>Glomerales</taxon>
        <taxon>Glomeraceae</taxon>
        <taxon>Rhizophagus</taxon>
    </lineage>
</organism>
<dbReference type="Gene3D" id="3.30.420.10">
    <property type="entry name" value="Ribonuclease H-like superfamily/Ribonuclease H"/>
    <property type="match status" value="1"/>
</dbReference>
<dbReference type="SUPFAM" id="SSF53098">
    <property type="entry name" value="Ribonuclease H-like"/>
    <property type="match status" value="1"/>
</dbReference>
<dbReference type="OrthoDB" id="2445761at2759"/>
<dbReference type="Proteomes" id="UP000232722">
    <property type="component" value="Unassembled WGS sequence"/>
</dbReference>
<dbReference type="InterPro" id="IPR036397">
    <property type="entry name" value="RNaseH_sf"/>
</dbReference>
<dbReference type="InterPro" id="IPR012337">
    <property type="entry name" value="RNaseH-like_sf"/>
</dbReference>